<dbReference type="InterPro" id="IPR009606">
    <property type="entry name" value="DEAL/Modifying_wall_lignin1/2"/>
</dbReference>
<proteinExistence type="inferred from homology"/>
<keyword evidence="9" id="KW-1185">Reference proteome</keyword>
<evidence type="ECO:0000256" key="2">
    <source>
        <dbReference type="ARBA" id="ARBA00022692"/>
    </source>
</evidence>
<feature type="transmembrane region" description="Helical" evidence="7">
    <location>
        <begin position="106"/>
        <end position="131"/>
    </location>
</feature>
<comment type="similarity">
    <text evidence="6">Belongs to the DESIGUAL family.</text>
</comment>
<name>A0A8J5H3P9_ZINOF</name>
<dbReference type="GO" id="GO:0012505">
    <property type="term" value="C:endomembrane system"/>
    <property type="evidence" value="ECO:0007669"/>
    <property type="project" value="UniProtKB-SubCell"/>
</dbReference>
<evidence type="ECO:0000313" key="8">
    <source>
        <dbReference type="EMBL" id="KAG6519504.1"/>
    </source>
</evidence>
<feature type="transmembrane region" description="Helical" evidence="7">
    <location>
        <begin position="151"/>
        <end position="174"/>
    </location>
</feature>
<evidence type="ECO:0000313" key="9">
    <source>
        <dbReference type="Proteomes" id="UP000734854"/>
    </source>
</evidence>
<feature type="transmembrane region" description="Helical" evidence="7">
    <location>
        <begin position="58"/>
        <end position="85"/>
    </location>
</feature>
<accession>A0A8J5H3P9</accession>
<gene>
    <name evidence="8" type="ORF">ZIOFF_022998</name>
</gene>
<protein>
    <recommendedName>
        <fullName evidence="10">Fiber protein Fb34</fullName>
    </recommendedName>
</protein>
<evidence type="ECO:0000256" key="5">
    <source>
        <dbReference type="ARBA" id="ARBA00023136"/>
    </source>
</evidence>
<keyword evidence="5 7" id="KW-0472">Membrane</keyword>
<evidence type="ECO:0008006" key="10">
    <source>
        <dbReference type="Google" id="ProtNLM"/>
    </source>
</evidence>
<comment type="caution">
    <text evidence="8">The sequence shown here is derived from an EMBL/GenBank/DDBJ whole genome shotgun (WGS) entry which is preliminary data.</text>
</comment>
<dbReference type="OrthoDB" id="2015495at2759"/>
<organism evidence="8 9">
    <name type="scientific">Zingiber officinale</name>
    <name type="common">Ginger</name>
    <name type="synonym">Amomum zingiber</name>
    <dbReference type="NCBI Taxonomy" id="94328"/>
    <lineage>
        <taxon>Eukaryota</taxon>
        <taxon>Viridiplantae</taxon>
        <taxon>Streptophyta</taxon>
        <taxon>Embryophyta</taxon>
        <taxon>Tracheophyta</taxon>
        <taxon>Spermatophyta</taxon>
        <taxon>Magnoliopsida</taxon>
        <taxon>Liliopsida</taxon>
        <taxon>Zingiberales</taxon>
        <taxon>Zingiberaceae</taxon>
        <taxon>Zingiber</taxon>
    </lineage>
</organism>
<evidence type="ECO:0000256" key="6">
    <source>
        <dbReference type="ARBA" id="ARBA00029467"/>
    </source>
</evidence>
<evidence type="ECO:0000256" key="7">
    <source>
        <dbReference type="SAM" id="Phobius"/>
    </source>
</evidence>
<dbReference type="Proteomes" id="UP000734854">
    <property type="component" value="Unassembled WGS sequence"/>
</dbReference>
<keyword evidence="4 7" id="KW-1133">Transmembrane helix</keyword>
<dbReference type="EMBL" id="JACMSC010000006">
    <property type="protein sequence ID" value="KAG6519504.1"/>
    <property type="molecule type" value="Genomic_DNA"/>
</dbReference>
<evidence type="ECO:0000256" key="1">
    <source>
        <dbReference type="ARBA" id="ARBA00004127"/>
    </source>
</evidence>
<dbReference type="Pfam" id="PF06749">
    <property type="entry name" value="DUF1218"/>
    <property type="match status" value="1"/>
</dbReference>
<reference evidence="8 9" key="1">
    <citation type="submission" date="2020-08" db="EMBL/GenBank/DDBJ databases">
        <title>Plant Genome Project.</title>
        <authorList>
            <person name="Zhang R.-G."/>
        </authorList>
    </citation>
    <scope>NUCLEOTIDE SEQUENCE [LARGE SCALE GENOMIC DNA]</scope>
    <source>
        <tissue evidence="8">Rhizome</tissue>
    </source>
</reference>
<keyword evidence="2 7" id="KW-0812">Transmembrane</keyword>
<keyword evidence="3" id="KW-0732">Signal</keyword>
<evidence type="ECO:0000256" key="3">
    <source>
        <dbReference type="ARBA" id="ARBA00022729"/>
    </source>
</evidence>
<dbReference type="PANTHER" id="PTHR31769">
    <property type="entry name" value="OS07G0462200 PROTEIN-RELATED"/>
    <property type="match status" value="1"/>
</dbReference>
<dbReference type="InterPro" id="IPR052222">
    <property type="entry name" value="DESIGUAL"/>
</dbReference>
<sequence length="198" mass="21489">MRLRLPQPSSSSSMASKVVLPVAVVFDVTAFALAIAAELRRSTAQVVPDDEKEYTHCAYDSGIATGLGVGAFLLLLASQVFIMSVTRCYFCGPSIRRGKSRSCTVSLFWCCWLTFLVAEMLLLAASVQNAYHTAYRGFYYMNDPSCEVLRRGVFASGAAFAFLTATLSVSYYLLYSSASNSGYAYAEEEAAIGMNSLS</sequence>
<dbReference type="AlphaFoldDB" id="A0A8J5H3P9"/>
<comment type="subcellular location">
    <subcellularLocation>
        <location evidence="1">Endomembrane system</location>
        <topology evidence="1">Multi-pass membrane protein</topology>
    </subcellularLocation>
</comment>
<evidence type="ECO:0000256" key="4">
    <source>
        <dbReference type="ARBA" id="ARBA00022989"/>
    </source>
</evidence>